<dbReference type="PROSITE" id="PS50011">
    <property type="entry name" value="PROTEIN_KINASE_DOM"/>
    <property type="match status" value="1"/>
</dbReference>
<protein>
    <submittedName>
        <fullName evidence="7">Kinase-like protein</fullName>
    </submittedName>
</protein>
<dbReference type="GO" id="GO:0005524">
    <property type="term" value="F:ATP binding"/>
    <property type="evidence" value="ECO:0007669"/>
    <property type="project" value="UniProtKB-UniRule"/>
</dbReference>
<dbReference type="PROSITE" id="PS00108">
    <property type="entry name" value="PROTEIN_KINASE_ST"/>
    <property type="match status" value="1"/>
</dbReference>
<feature type="compositionally biased region" description="Basic and acidic residues" evidence="5">
    <location>
        <begin position="560"/>
        <end position="569"/>
    </location>
</feature>
<dbReference type="Proteomes" id="UP000076871">
    <property type="component" value="Unassembled WGS sequence"/>
</dbReference>
<dbReference type="AlphaFoldDB" id="A0A165E5K6"/>
<organism evidence="7 8">
    <name type="scientific">Laetiporus sulphureus 93-53</name>
    <dbReference type="NCBI Taxonomy" id="1314785"/>
    <lineage>
        <taxon>Eukaryota</taxon>
        <taxon>Fungi</taxon>
        <taxon>Dikarya</taxon>
        <taxon>Basidiomycota</taxon>
        <taxon>Agaricomycotina</taxon>
        <taxon>Agaricomycetes</taxon>
        <taxon>Polyporales</taxon>
        <taxon>Laetiporus</taxon>
    </lineage>
</organism>
<dbReference type="OrthoDB" id="248923at2759"/>
<evidence type="ECO:0000313" key="8">
    <source>
        <dbReference type="Proteomes" id="UP000076871"/>
    </source>
</evidence>
<keyword evidence="3 4" id="KW-0067">ATP-binding</keyword>
<dbReference type="Pfam" id="PF00069">
    <property type="entry name" value="Pkinase"/>
    <property type="match status" value="2"/>
</dbReference>
<keyword evidence="7" id="KW-0418">Kinase</keyword>
<sequence length="645" mass="70964">MTRKFIGAVKDEWQLYSNDPADYTIGAPIGFGASSTVYAAQYQPAATQQPVPCALKVLDLDRLPPHALRLLQRETQLMSLSKHPNVLRVRGTWMNGHKLYIAMRLMNAGSVVDVMRYAWPGGMEEEVVKCILKQALEGLNYLHTNGLMHRDVKPANLLIDDDGTVLLGDLGVAAFLWDTEDTPPPSYHHHPHQHQHHHHFHLHNQSHHYSHPHGHVSPKPTLRASRPVISKRKSFVGTPCYMAPEVINGRAYDASADIWSFGITALALTQGRAPRSLVSPQTALLQTVRDAAPTLDRTSGVYTYSGALAEAIAACLEKDPTKRPTATELLAMPLFRRAKRRSYLVGKVLEGLPPLASRMERRRLPSVMTRGTVESWDFGGSVAASPTTSVYSRRVFAHDEGEGEKVDVGEMKDSEKAIRRSNAEVYMRSSRSHSRNASWMDNEDRHSVNSTHTHSHQEQIHAHPAPIAEVELSTSCSFPSISAESECESEIDSKPSHLRATLSIPPISPLSSSPSSSSYSSASASNAASPPVRSPASERASPLAEPKTSGRLRRIFSGKYDGDKNNEKQKARRGSMGSWTVEKNDKEKLRRSWLNERDAPTSSTGGAHGVGVVRRKTLSRLVRTISVPTAPSVDGDGLLPKPKVK</sequence>
<dbReference type="SUPFAM" id="SSF56112">
    <property type="entry name" value="Protein kinase-like (PK-like)"/>
    <property type="match status" value="1"/>
</dbReference>
<feature type="region of interest" description="Disordered" evidence="5">
    <location>
        <begin position="508"/>
        <end position="585"/>
    </location>
</feature>
<dbReference type="GO" id="GO:0004672">
    <property type="term" value="F:protein kinase activity"/>
    <property type="evidence" value="ECO:0007669"/>
    <property type="project" value="InterPro"/>
</dbReference>
<dbReference type="SMART" id="SM00220">
    <property type="entry name" value="S_TKc"/>
    <property type="match status" value="1"/>
</dbReference>
<dbReference type="PANTHER" id="PTHR48014:SF21">
    <property type="entry name" value="SERINE_THREONINE-PROTEIN KINASE FRAY2"/>
    <property type="match status" value="1"/>
</dbReference>
<feature type="compositionally biased region" description="Low complexity" evidence="5">
    <location>
        <begin position="508"/>
        <end position="542"/>
    </location>
</feature>
<dbReference type="InParanoid" id="A0A165E5K6"/>
<feature type="domain" description="Protein kinase" evidence="6">
    <location>
        <begin position="23"/>
        <end position="335"/>
    </location>
</feature>
<evidence type="ECO:0000259" key="6">
    <source>
        <dbReference type="PROSITE" id="PS50011"/>
    </source>
</evidence>
<keyword evidence="7" id="KW-0808">Transferase</keyword>
<proteinExistence type="inferred from homology"/>
<name>A0A165E5K6_9APHY</name>
<dbReference type="InterPro" id="IPR000719">
    <property type="entry name" value="Prot_kinase_dom"/>
</dbReference>
<accession>A0A165E5K6</accession>
<dbReference type="InterPro" id="IPR011009">
    <property type="entry name" value="Kinase-like_dom_sf"/>
</dbReference>
<keyword evidence="2 4" id="KW-0547">Nucleotide-binding</keyword>
<dbReference type="GeneID" id="63823449"/>
<evidence type="ECO:0000256" key="3">
    <source>
        <dbReference type="ARBA" id="ARBA00022840"/>
    </source>
</evidence>
<dbReference type="InterPro" id="IPR047173">
    <property type="entry name" value="STRAD_A/B-like"/>
</dbReference>
<dbReference type="PANTHER" id="PTHR48014">
    <property type="entry name" value="SERINE/THREONINE-PROTEIN KINASE FRAY2"/>
    <property type="match status" value="1"/>
</dbReference>
<evidence type="ECO:0000313" key="7">
    <source>
        <dbReference type="EMBL" id="KZT06282.1"/>
    </source>
</evidence>
<dbReference type="InterPro" id="IPR008271">
    <property type="entry name" value="Ser/Thr_kinase_AS"/>
</dbReference>
<evidence type="ECO:0000256" key="2">
    <source>
        <dbReference type="ARBA" id="ARBA00022741"/>
    </source>
</evidence>
<comment type="similarity">
    <text evidence="1">Belongs to the protein kinase superfamily. STE Ser/Thr protein kinase family. STE20 subfamily.</text>
</comment>
<dbReference type="PROSITE" id="PS00107">
    <property type="entry name" value="PROTEIN_KINASE_ATP"/>
    <property type="match status" value="1"/>
</dbReference>
<dbReference type="Gene3D" id="1.10.510.10">
    <property type="entry name" value="Transferase(Phosphotransferase) domain 1"/>
    <property type="match status" value="1"/>
</dbReference>
<dbReference type="Gene3D" id="3.30.200.20">
    <property type="entry name" value="Phosphorylase Kinase, domain 1"/>
    <property type="match status" value="1"/>
</dbReference>
<evidence type="ECO:0000256" key="1">
    <source>
        <dbReference type="ARBA" id="ARBA00008874"/>
    </source>
</evidence>
<dbReference type="GO" id="GO:0043539">
    <property type="term" value="F:protein serine/threonine kinase activator activity"/>
    <property type="evidence" value="ECO:0007669"/>
    <property type="project" value="InterPro"/>
</dbReference>
<dbReference type="InterPro" id="IPR017441">
    <property type="entry name" value="Protein_kinase_ATP_BS"/>
</dbReference>
<dbReference type="RefSeq" id="XP_040764022.1">
    <property type="nucleotide sequence ID" value="XM_040906420.1"/>
</dbReference>
<dbReference type="STRING" id="1314785.A0A165E5K6"/>
<gene>
    <name evidence="7" type="ORF">LAESUDRAFT_700633</name>
</gene>
<keyword evidence="8" id="KW-1185">Reference proteome</keyword>
<evidence type="ECO:0000256" key="4">
    <source>
        <dbReference type="PROSITE-ProRule" id="PRU10141"/>
    </source>
</evidence>
<feature type="binding site" evidence="4">
    <location>
        <position position="56"/>
    </location>
    <ligand>
        <name>ATP</name>
        <dbReference type="ChEBI" id="CHEBI:30616"/>
    </ligand>
</feature>
<feature type="region of interest" description="Disordered" evidence="5">
    <location>
        <begin position="424"/>
        <end position="461"/>
    </location>
</feature>
<evidence type="ECO:0000256" key="5">
    <source>
        <dbReference type="SAM" id="MobiDB-lite"/>
    </source>
</evidence>
<reference evidence="7 8" key="1">
    <citation type="journal article" date="2016" name="Mol. Biol. Evol.">
        <title>Comparative Genomics of Early-Diverging Mushroom-Forming Fungi Provides Insights into the Origins of Lignocellulose Decay Capabilities.</title>
        <authorList>
            <person name="Nagy L.G."/>
            <person name="Riley R."/>
            <person name="Tritt A."/>
            <person name="Adam C."/>
            <person name="Daum C."/>
            <person name="Floudas D."/>
            <person name="Sun H."/>
            <person name="Yadav J.S."/>
            <person name="Pangilinan J."/>
            <person name="Larsson K.H."/>
            <person name="Matsuura K."/>
            <person name="Barry K."/>
            <person name="Labutti K."/>
            <person name="Kuo R."/>
            <person name="Ohm R.A."/>
            <person name="Bhattacharya S.S."/>
            <person name="Shirouzu T."/>
            <person name="Yoshinaga Y."/>
            <person name="Martin F.M."/>
            <person name="Grigoriev I.V."/>
            <person name="Hibbett D.S."/>
        </authorList>
    </citation>
    <scope>NUCLEOTIDE SEQUENCE [LARGE SCALE GENOMIC DNA]</scope>
    <source>
        <strain evidence="7 8">93-53</strain>
    </source>
</reference>
<dbReference type="EMBL" id="KV427625">
    <property type="protein sequence ID" value="KZT06282.1"/>
    <property type="molecule type" value="Genomic_DNA"/>
</dbReference>